<evidence type="ECO:0000256" key="1">
    <source>
        <dbReference type="SAM" id="Coils"/>
    </source>
</evidence>
<dbReference type="Proteomes" id="UP001527925">
    <property type="component" value="Unassembled WGS sequence"/>
</dbReference>
<feature type="region of interest" description="Disordered" evidence="2">
    <location>
        <begin position="617"/>
        <end position="644"/>
    </location>
</feature>
<proteinExistence type="predicted"/>
<keyword evidence="4" id="KW-1185">Reference proteome</keyword>
<feature type="region of interest" description="Disordered" evidence="2">
    <location>
        <begin position="79"/>
        <end position="106"/>
    </location>
</feature>
<feature type="compositionally biased region" description="Low complexity" evidence="2">
    <location>
        <begin position="632"/>
        <end position="644"/>
    </location>
</feature>
<evidence type="ECO:0000256" key="2">
    <source>
        <dbReference type="SAM" id="MobiDB-lite"/>
    </source>
</evidence>
<dbReference type="EMBL" id="JADGIZ020000057">
    <property type="protein sequence ID" value="KAL2912830.1"/>
    <property type="molecule type" value="Genomic_DNA"/>
</dbReference>
<dbReference type="PANTHER" id="PTHR15154:SF2">
    <property type="entry name" value="HAMARTIN"/>
    <property type="match status" value="1"/>
</dbReference>
<dbReference type="InterPro" id="IPR007483">
    <property type="entry name" value="Hamartin"/>
</dbReference>
<feature type="coiled-coil region" evidence="1">
    <location>
        <begin position="735"/>
        <end position="814"/>
    </location>
</feature>
<feature type="region of interest" description="Disordered" evidence="2">
    <location>
        <begin position="566"/>
        <end position="590"/>
    </location>
</feature>
<protein>
    <submittedName>
        <fullName evidence="3">Uncharacterized protein</fullName>
    </submittedName>
</protein>
<gene>
    <name evidence="3" type="ORF">HK105_207717</name>
</gene>
<feature type="compositionally biased region" description="Pro residues" evidence="2">
    <location>
        <begin position="569"/>
        <end position="581"/>
    </location>
</feature>
<sequence length="971" mass="104168">MAGSSTSAAAAWAAALKALSDPLVWSGEQARPEAQLEAFAQDHPWKPAAAHAGVGEQVADDLRSLVAWVAQHEGPDAAASLRGDSAAAAGASGGGGGGGGGAGVPAVRGAHGQRTLVAALELLVPAADPQRAFAHLFDSVLWPLATLGDVPMDVRGGAARVVAALLRAEARAAVPAPAGPSAAAMAAAAAAVAGPPAAVPMARRMLRMCIERADRWLGDLARLGGDGHAGGADQSEDEAHAGHDRARRVLVELGGDAFQSRTLPVLERVLFDFGMDQPHVFYALLNELALSPATRLRALMLLKTFLVLEGAPTYYLIEAPLLETVMGASLVDTDAATLLTAVAILTVMLPIMSARAVPRIDGLIQVLVRMMQWELTFPAVLRMLDEAEAALALREQGAAGGAPAAIKGAELSAGAQLPLPLPLPATAKAALAVFTVDAARRVIDNLYTVVYGMFPANVIGRLQQILAPGSTLLERMLAQTRDADRPRLAAVADPLAPLRRRAYDEVEMDEDERIKARITRLARDHRLHPDIITTTVARELQEPWFVRLEASEVMVRCMGLRADSHATPVAPPPMPMPPPTSADPAGSDPAEENLRACIRQVALMDRTLHAHMADWRGPLASRPDGDSDASEAADAVPAGPAASSVLGRDGAELLRLHYFVLMNESFFKECMRQYHMMHIRQLRKMVYDKGFQEASVQNLHIRFKHQTLELTATRKAVGQMRRDEARMVDIHRKTKHEVERSNKEARHAVRQMQEQMQALQDASERLAAEREELVRRVAECERVISAQESLLLLARQEREKLREYEAAVPELQARVLAEQSAASTTAGLLDGAGPFKAAGAGAGSAAGEAALAAAGEQLADFAARIKILQDLLDATERERATLVHERQERAVMWDQLDLKSREVARLEALAKEQASQMHALQMQMQIRLEAQEAKYASLRKIYLLMQGQLVAQLGRAAAASASAAETAAEEP</sequence>
<comment type="caution">
    <text evidence="3">The sequence shown here is derived from an EMBL/GenBank/DDBJ whole genome shotgun (WGS) entry which is preliminary data.</text>
</comment>
<feature type="compositionally biased region" description="Low complexity" evidence="2">
    <location>
        <begin position="79"/>
        <end position="90"/>
    </location>
</feature>
<feature type="coiled-coil region" evidence="1">
    <location>
        <begin position="858"/>
        <end position="923"/>
    </location>
</feature>
<accession>A0ABR4MZZ1</accession>
<evidence type="ECO:0000313" key="4">
    <source>
        <dbReference type="Proteomes" id="UP001527925"/>
    </source>
</evidence>
<feature type="compositionally biased region" description="Gly residues" evidence="2">
    <location>
        <begin position="91"/>
        <end position="103"/>
    </location>
</feature>
<organism evidence="3 4">
    <name type="scientific">Polyrhizophydium stewartii</name>
    <dbReference type="NCBI Taxonomy" id="2732419"/>
    <lineage>
        <taxon>Eukaryota</taxon>
        <taxon>Fungi</taxon>
        <taxon>Fungi incertae sedis</taxon>
        <taxon>Chytridiomycota</taxon>
        <taxon>Chytridiomycota incertae sedis</taxon>
        <taxon>Chytridiomycetes</taxon>
        <taxon>Rhizophydiales</taxon>
        <taxon>Rhizophydiales incertae sedis</taxon>
        <taxon>Polyrhizophydium</taxon>
    </lineage>
</organism>
<keyword evidence="1" id="KW-0175">Coiled coil</keyword>
<name>A0ABR4MZZ1_9FUNG</name>
<evidence type="ECO:0000313" key="3">
    <source>
        <dbReference type="EMBL" id="KAL2912830.1"/>
    </source>
</evidence>
<dbReference type="PANTHER" id="PTHR15154">
    <property type="entry name" value="HAMARTIN"/>
    <property type="match status" value="1"/>
</dbReference>
<reference evidence="3 4" key="1">
    <citation type="submission" date="2023-09" db="EMBL/GenBank/DDBJ databases">
        <title>Pangenome analysis of Batrachochytrium dendrobatidis and related Chytrids.</title>
        <authorList>
            <person name="Yacoub M.N."/>
            <person name="Stajich J.E."/>
            <person name="James T.Y."/>
        </authorList>
    </citation>
    <scope>NUCLEOTIDE SEQUENCE [LARGE SCALE GENOMIC DNA]</scope>
    <source>
        <strain evidence="3 4">JEL0888</strain>
    </source>
</reference>